<dbReference type="RefSeq" id="WP_091715181.1">
    <property type="nucleotide sequence ID" value="NZ_FNHS01000005.1"/>
</dbReference>
<sequence length="123" mass="13321">MPWSNPYSGLPWRERGLTREGIACWGLCRLVYAELLGIAVPDYAAVGASLGERAEVAAMFAGGTMQEPWASIPEIEARPFDIAVFRRAGLDVHAGIVTQPGRMLHITAGHDSAIVAYAAGRWR</sequence>
<comment type="similarity">
    <text evidence="1">Belongs to the peptidase C40 family.</text>
</comment>
<evidence type="ECO:0000256" key="2">
    <source>
        <dbReference type="ARBA" id="ARBA00022670"/>
    </source>
</evidence>
<dbReference type="Gene3D" id="3.90.1720.10">
    <property type="entry name" value="endopeptidase domain like (from Nostoc punctiforme)"/>
    <property type="match status" value="1"/>
</dbReference>
<protein>
    <submittedName>
        <fullName evidence="6">NlpC/P60 family protein</fullName>
    </submittedName>
</protein>
<evidence type="ECO:0000256" key="3">
    <source>
        <dbReference type="ARBA" id="ARBA00022801"/>
    </source>
</evidence>
<proteinExistence type="inferred from homology"/>
<dbReference type="InterPro" id="IPR038765">
    <property type="entry name" value="Papain-like_cys_pep_sf"/>
</dbReference>
<feature type="domain" description="NlpC/P60" evidence="5">
    <location>
        <begin position="1"/>
        <end position="123"/>
    </location>
</feature>
<accession>A0A1G9XTR3</accession>
<reference evidence="7" key="1">
    <citation type="submission" date="2016-10" db="EMBL/GenBank/DDBJ databases">
        <authorList>
            <person name="Varghese N."/>
            <person name="Submissions S."/>
        </authorList>
    </citation>
    <scope>NUCLEOTIDE SEQUENCE [LARGE SCALE GENOMIC DNA]</scope>
    <source>
        <strain evidence="7">BL47</strain>
    </source>
</reference>
<gene>
    <name evidence="6" type="ORF">SAMN05216360_10520</name>
</gene>
<dbReference type="AlphaFoldDB" id="A0A1G9XTR3"/>
<dbReference type="GO" id="GO:0006508">
    <property type="term" value="P:proteolysis"/>
    <property type="evidence" value="ECO:0007669"/>
    <property type="project" value="UniProtKB-KW"/>
</dbReference>
<evidence type="ECO:0000313" key="6">
    <source>
        <dbReference type="EMBL" id="SDM99871.1"/>
    </source>
</evidence>
<dbReference type="PROSITE" id="PS51935">
    <property type="entry name" value="NLPC_P60"/>
    <property type="match status" value="1"/>
</dbReference>
<organism evidence="6 7">
    <name type="scientific">Methylobacterium phyllostachyos</name>
    <dbReference type="NCBI Taxonomy" id="582672"/>
    <lineage>
        <taxon>Bacteria</taxon>
        <taxon>Pseudomonadati</taxon>
        <taxon>Pseudomonadota</taxon>
        <taxon>Alphaproteobacteria</taxon>
        <taxon>Hyphomicrobiales</taxon>
        <taxon>Methylobacteriaceae</taxon>
        <taxon>Methylobacterium</taxon>
    </lineage>
</organism>
<evidence type="ECO:0000256" key="1">
    <source>
        <dbReference type="ARBA" id="ARBA00007074"/>
    </source>
</evidence>
<dbReference type="InterPro" id="IPR000064">
    <property type="entry name" value="NLP_P60_dom"/>
</dbReference>
<dbReference type="SUPFAM" id="SSF54001">
    <property type="entry name" value="Cysteine proteinases"/>
    <property type="match status" value="1"/>
</dbReference>
<dbReference type="STRING" id="582672.SAMN05216360_10520"/>
<keyword evidence="3" id="KW-0378">Hydrolase</keyword>
<dbReference type="OrthoDB" id="6058745at2"/>
<evidence type="ECO:0000313" key="7">
    <source>
        <dbReference type="Proteomes" id="UP000198704"/>
    </source>
</evidence>
<dbReference type="GO" id="GO:0008234">
    <property type="term" value="F:cysteine-type peptidase activity"/>
    <property type="evidence" value="ECO:0007669"/>
    <property type="project" value="UniProtKB-KW"/>
</dbReference>
<name>A0A1G9XTR3_9HYPH</name>
<dbReference type="Proteomes" id="UP000198704">
    <property type="component" value="Unassembled WGS sequence"/>
</dbReference>
<keyword evidence="2" id="KW-0645">Protease</keyword>
<keyword evidence="4" id="KW-0788">Thiol protease</keyword>
<dbReference type="Pfam" id="PF00877">
    <property type="entry name" value="NLPC_P60"/>
    <property type="match status" value="1"/>
</dbReference>
<keyword evidence="7" id="KW-1185">Reference proteome</keyword>
<evidence type="ECO:0000256" key="4">
    <source>
        <dbReference type="ARBA" id="ARBA00022807"/>
    </source>
</evidence>
<dbReference type="EMBL" id="FNHS01000005">
    <property type="protein sequence ID" value="SDM99871.1"/>
    <property type="molecule type" value="Genomic_DNA"/>
</dbReference>
<evidence type="ECO:0000259" key="5">
    <source>
        <dbReference type="PROSITE" id="PS51935"/>
    </source>
</evidence>